<reference evidence="4 5" key="1">
    <citation type="journal article" date="2013" name="Curr. Biol.">
        <title>The Genome of the Foraminiferan Reticulomyxa filosa.</title>
        <authorList>
            <person name="Glockner G."/>
            <person name="Hulsmann N."/>
            <person name="Schleicher M."/>
            <person name="Noegel A.A."/>
            <person name="Eichinger L."/>
            <person name="Gallinger C."/>
            <person name="Pawlowski J."/>
            <person name="Sierra R."/>
            <person name="Euteneuer U."/>
            <person name="Pillet L."/>
            <person name="Moustafa A."/>
            <person name="Platzer M."/>
            <person name="Groth M."/>
            <person name="Szafranski K."/>
            <person name="Schliwa M."/>
        </authorList>
    </citation>
    <scope>NUCLEOTIDE SEQUENCE [LARGE SCALE GENOMIC DNA]</scope>
</reference>
<comment type="caution">
    <text evidence="4">The sequence shown here is derived from an EMBL/GenBank/DDBJ whole genome shotgun (WGS) entry which is preliminary data.</text>
</comment>
<feature type="repeat" description="WD" evidence="3">
    <location>
        <begin position="115"/>
        <end position="156"/>
    </location>
</feature>
<dbReference type="PROSITE" id="PS00678">
    <property type="entry name" value="WD_REPEATS_1"/>
    <property type="match status" value="1"/>
</dbReference>
<keyword evidence="5" id="KW-1185">Reference proteome</keyword>
<feature type="repeat" description="WD" evidence="3">
    <location>
        <begin position="157"/>
        <end position="198"/>
    </location>
</feature>
<dbReference type="SUPFAM" id="SSF50978">
    <property type="entry name" value="WD40 repeat-like"/>
    <property type="match status" value="1"/>
</dbReference>
<organism evidence="4 5">
    <name type="scientific">Reticulomyxa filosa</name>
    <dbReference type="NCBI Taxonomy" id="46433"/>
    <lineage>
        <taxon>Eukaryota</taxon>
        <taxon>Sar</taxon>
        <taxon>Rhizaria</taxon>
        <taxon>Retaria</taxon>
        <taxon>Foraminifera</taxon>
        <taxon>Monothalamids</taxon>
        <taxon>Reticulomyxidae</taxon>
        <taxon>Reticulomyxa</taxon>
    </lineage>
</organism>
<dbReference type="Pfam" id="PF00400">
    <property type="entry name" value="WD40"/>
    <property type="match status" value="2"/>
</dbReference>
<dbReference type="InterPro" id="IPR015943">
    <property type="entry name" value="WD40/YVTN_repeat-like_dom_sf"/>
</dbReference>
<feature type="non-terminal residue" evidence="4">
    <location>
        <position position="1"/>
    </location>
</feature>
<dbReference type="PANTHER" id="PTHR19879">
    <property type="entry name" value="TRANSCRIPTION INITIATION FACTOR TFIID"/>
    <property type="match status" value="1"/>
</dbReference>
<dbReference type="PANTHER" id="PTHR19879:SF9">
    <property type="entry name" value="TRANSCRIPTION INITIATION FACTOR TFIID SUBUNIT 5"/>
    <property type="match status" value="1"/>
</dbReference>
<evidence type="ECO:0000256" key="3">
    <source>
        <dbReference type="PROSITE-ProRule" id="PRU00221"/>
    </source>
</evidence>
<sequence>DYQLNIMKIKIFFNLMNYLKKWFTFEYTLPIPLYDCCGIWNENDAYIHIIGGNDNKGSVAVHMKTKVNEWMDFQQLSKDDVKFIIEYWTRTLKIKLGWINDFNNMVRFFQLLMVLQGHDSTVNSVRFSADGRKIVSASFDYTVRIWDISSGKQIQIFRGHTDRVHAARFSPDGHTIVSCSDDGTIRLWKTNTGTEIKKFKKRFN</sequence>
<gene>
    <name evidence="4" type="ORF">RFI_04622</name>
</gene>
<dbReference type="PROSITE" id="PS50294">
    <property type="entry name" value="WD_REPEATS_REGION"/>
    <property type="match status" value="2"/>
</dbReference>
<dbReference type="SMART" id="SM00320">
    <property type="entry name" value="WD40"/>
    <property type="match status" value="2"/>
</dbReference>
<dbReference type="InterPro" id="IPR001680">
    <property type="entry name" value="WD40_rpt"/>
</dbReference>
<dbReference type="AlphaFoldDB" id="X6P1T0"/>
<evidence type="ECO:0000256" key="2">
    <source>
        <dbReference type="ARBA" id="ARBA00022737"/>
    </source>
</evidence>
<dbReference type="Proteomes" id="UP000023152">
    <property type="component" value="Unassembled WGS sequence"/>
</dbReference>
<name>X6P1T0_RETFI</name>
<dbReference type="InterPro" id="IPR019775">
    <property type="entry name" value="WD40_repeat_CS"/>
</dbReference>
<proteinExistence type="predicted"/>
<evidence type="ECO:0000256" key="1">
    <source>
        <dbReference type="ARBA" id="ARBA00022574"/>
    </source>
</evidence>
<evidence type="ECO:0000313" key="5">
    <source>
        <dbReference type="Proteomes" id="UP000023152"/>
    </source>
</evidence>
<keyword evidence="1 3" id="KW-0853">WD repeat</keyword>
<dbReference type="EMBL" id="ASPP01004162">
    <property type="protein sequence ID" value="ETO32495.1"/>
    <property type="molecule type" value="Genomic_DNA"/>
</dbReference>
<accession>X6P1T0</accession>
<protein>
    <submittedName>
        <fullName evidence="4">NACHT and WD40 domain protein</fullName>
    </submittedName>
</protein>
<dbReference type="PROSITE" id="PS50082">
    <property type="entry name" value="WD_REPEATS_2"/>
    <property type="match status" value="2"/>
</dbReference>
<dbReference type="InterPro" id="IPR036322">
    <property type="entry name" value="WD40_repeat_dom_sf"/>
</dbReference>
<dbReference type="OrthoDB" id="408728at2759"/>
<dbReference type="Gene3D" id="2.130.10.10">
    <property type="entry name" value="YVTN repeat-like/Quinoprotein amine dehydrogenase"/>
    <property type="match status" value="1"/>
</dbReference>
<keyword evidence="2" id="KW-0677">Repeat</keyword>
<evidence type="ECO:0000313" key="4">
    <source>
        <dbReference type="EMBL" id="ETO32495.1"/>
    </source>
</evidence>